<sequence>MNNPNSPTPLSSTVQTSSLISISPREVTPKEHDVVKIACDKFFTNVTKYEKNWSAQCLLCEEVVFDNLGVTSNVNRHIKNRHKVEYAEWSKELNELDQRQPKLTDFISKKNQSPSSSKQSCPKSCPTSHWKTTRIRQRYYSRFNK</sequence>
<evidence type="ECO:0000313" key="4">
    <source>
        <dbReference type="Proteomes" id="UP000663829"/>
    </source>
</evidence>
<reference evidence="2" key="1">
    <citation type="submission" date="2021-02" db="EMBL/GenBank/DDBJ databases">
        <authorList>
            <person name="Nowell W R."/>
        </authorList>
    </citation>
    <scope>NUCLEOTIDE SEQUENCE</scope>
</reference>
<evidence type="ECO:0000256" key="1">
    <source>
        <dbReference type="SAM" id="MobiDB-lite"/>
    </source>
</evidence>
<dbReference type="EMBL" id="CAJOBC010005445">
    <property type="protein sequence ID" value="CAF3864020.1"/>
    <property type="molecule type" value="Genomic_DNA"/>
</dbReference>
<evidence type="ECO:0000313" key="3">
    <source>
        <dbReference type="EMBL" id="CAF3864020.1"/>
    </source>
</evidence>
<dbReference type="AlphaFoldDB" id="A0A814P0T8"/>
<accession>A0A814P0T8</accession>
<organism evidence="2 4">
    <name type="scientific">Didymodactylos carnosus</name>
    <dbReference type="NCBI Taxonomy" id="1234261"/>
    <lineage>
        <taxon>Eukaryota</taxon>
        <taxon>Metazoa</taxon>
        <taxon>Spiralia</taxon>
        <taxon>Gnathifera</taxon>
        <taxon>Rotifera</taxon>
        <taxon>Eurotatoria</taxon>
        <taxon>Bdelloidea</taxon>
        <taxon>Philodinida</taxon>
        <taxon>Philodinidae</taxon>
        <taxon>Didymodactylos</taxon>
    </lineage>
</organism>
<dbReference type="EMBL" id="CAJNOQ010005445">
    <property type="protein sequence ID" value="CAF1098972.1"/>
    <property type="molecule type" value="Genomic_DNA"/>
</dbReference>
<evidence type="ECO:0000313" key="2">
    <source>
        <dbReference type="EMBL" id="CAF1098972.1"/>
    </source>
</evidence>
<name>A0A814P0T8_9BILA</name>
<dbReference type="Proteomes" id="UP000681722">
    <property type="component" value="Unassembled WGS sequence"/>
</dbReference>
<evidence type="ECO:0008006" key="5">
    <source>
        <dbReference type="Google" id="ProtNLM"/>
    </source>
</evidence>
<dbReference type="OrthoDB" id="10062730at2759"/>
<feature type="compositionally biased region" description="Low complexity" evidence="1">
    <location>
        <begin position="109"/>
        <end position="128"/>
    </location>
</feature>
<comment type="caution">
    <text evidence="2">The sequence shown here is derived from an EMBL/GenBank/DDBJ whole genome shotgun (WGS) entry which is preliminary data.</text>
</comment>
<gene>
    <name evidence="2" type="ORF">GPM918_LOCUS18648</name>
    <name evidence="3" type="ORF">SRO942_LOCUS18645</name>
</gene>
<keyword evidence="4" id="KW-1185">Reference proteome</keyword>
<feature type="region of interest" description="Disordered" evidence="1">
    <location>
        <begin position="100"/>
        <end position="129"/>
    </location>
</feature>
<dbReference type="Proteomes" id="UP000663829">
    <property type="component" value="Unassembled WGS sequence"/>
</dbReference>
<proteinExistence type="predicted"/>
<protein>
    <recommendedName>
        <fullName evidence="5">BED-type domain-containing protein</fullName>
    </recommendedName>
</protein>